<dbReference type="InterPro" id="IPR013825">
    <property type="entry name" value="Topo_IA_cen_sub2"/>
</dbReference>
<dbReference type="GO" id="GO:0006310">
    <property type="term" value="P:DNA recombination"/>
    <property type="evidence" value="ECO:0007669"/>
    <property type="project" value="TreeGrafter"/>
</dbReference>
<dbReference type="GO" id="GO:0005634">
    <property type="term" value="C:nucleus"/>
    <property type="evidence" value="ECO:0007669"/>
    <property type="project" value="TreeGrafter"/>
</dbReference>
<dbReference type="SMART" id="SM00437">
    <property type="entry name" value="TOP1Ac"/>
    <property type="match status" value="1"/>
</dbReference>
<dbReference type="InterPro" id="IPR000380">
    <property type="entry name" value="Topo_IA"/>
</dbReference>
<evidence type="ECO:0000256" key="1">
    <source>
        <dbReference type="ARBA" id="ARBA00000213"/>
    </source>
</evidence>
<evidence type="ECO:0000256" key="10">
    <source>
        <dbReference type="ARBA" id="ARBA00023235"/>
    </source>
</evidence>
<dbReference type="FunFam" id="3.40.50.140:FF:000003">
    <property type="entry name" value="DNA topoisomerase"/>
    <property type="match status" value="1"/>
</dbReference>
<dbReference type="AlphaFoldDB" id="A0A6J2JBW2"/>
<proteinExistence type="inferred from homology"/>
<feature type="domain" description="Topo IA-type catalytic" evidence="17">
    <location>
        <begin position="195"/>
        <end position="615"/>
    </location>
</feature>
<accession>A0A6J2JBW2</accession>
<dbReference type="Gene3D" id="3.30.65.10">
    <property type="entry name" value="Bacterial Topoisomerase I, domain 1"/>
    <property type="match status" value="1"/>
</dbReference>
<feature type="region of interest" description="Disordered" evidence="14">
    <location>
        <begin position="966"/>
        <end position="989"/>
    </location>
</feature>
<evidence type="ECO:0000259" key="17">
    <source>
        <dbReference type="PROSITE" id="PS52039"/>
    </source>
</evidence>
<feature type="domain" description="GRF-type" evidence="16">
    <location>
        <begin position="924"/>
        <end position="966"/>
    </location>
</feature>
<evidence type="ECO:0000256" key="8">
    <source>
        <dbReference type="ARBA" id="ARBA00023029"/>
    </source>
</evidence>
<keyword evidence="7" id="KW-0862">Zinc</keyword>
<evidence type="ECO:0000313" key="19">
    <source>
        <dbReference type="RefSeq" id="XP_028026985.1"/>
    </source>
</evidence>
<keyword evidence="8 13" id="KW-0799">Topoisomerase</keyword>
<dbReference type="CDD" id="cd00186">
    <property type="entry name" value="TOP1Ac"/>
    <property type="match status" value="1"/>
</dbReference>
<dbReference type="SMART" id="SM00436">
    <property type="entry name" value="TOP1Bc"/>
    <property type="match status" value="1"/>
</dbReference>
<evidence type="ECO:0000256" key="6">
    <source>
        <dbReference type="ARBA" id="ARBA00022771"/>
    </source>
</evidence>
<dbReference type="GO" id="GO:0006281">
    <property type="term" value="P:DNA repair"/>
    <property type="evidence" value="ECO:0007669"/>
    <property type="project" value="TreeGrafter"/>
</dbReference>
<dbReference type="InterPro" id="IPR013497">
    <property type="entry name" value="Topo_IA_cen"/>
</dbReference>
<gene>
    <name evidence="19" type="primary">LOC114240593</name>
</gene>
<evidence type="ECO:0000256" key="4">
    <source>
        <dbReference type="ARBA" id="ARBA00022723"/>
    </source>
</evidence>
<keyword evidence="5" id="KW-0677">Repeat</keyword>
<evidence type="ECO:0000256" key="12">
    <source>
        <dbReference type="PROSITE-ProRule" id="PRU01343"/>
    </source>
</evidence>
<keyword evidence="9 13" id="KW-0238">DNA-binding</keyword>
<keyword evidence="4" id="KW-0479">Metal-binding</keyword>
<evidence type="ECO:0000256" key="2">
    <source>
        <dbReference type="ARBA" id="ARBA00009446"/>
    </source>
</evidence>
<evidence type="ECO:0000256" key="3">
    <source>
        <dbReference type="ARBA" id="ARBA00012891"/>
    </source>
</evidence>
<dbReference type="InterPro" id="IPR023406">
    <property type="entry name" value="Topo_IA_AS"/>
</dbReference>
<evidence type="ECO:0000259" key="15">
    <source>
        <dbReference type="PROSITE" id="PS50880"/>
    </source>
</evidence>
<comment type="catalytic activity">
    <reaction evidence="1 13">
        <text>ATP-independent breakage of single-stranded DNA, followed by passage and rejoining.</text>
        <dbReference type="EC" id="5.6.2.1"/>
    </reaction>
</comment>
<evidence type="ECO:0000256" key="11">
    <source>
        <dbReference type="ARBA" id="ARBA00056363"/>
    </source>
</evidence>
<comment type="function">
    <text evidence="11">Releases the supercoiling and torsional tension of DNA introduced during the DNA replication and transcription by transiently cleaving and rejoining one strand of the DNA duplex. Introduces a single-strand break via transesterification at a target site in duplex DNA. The scissile phosphodiester is attacked by the catalytic tyrosine of the enzyme, resulting in the formation of a DNA-(5'-phosphotyrosyl)-enzyme intermediate and the expulsion of a 3'-OH DNA strand. The free DNA strand than undergoes passage around the unbroken strand thus removing DNA supercoils. Finally, in the religation step, the DNA 3'-OH attacks the covalent intermediate to expel the active-site tyrosine and restore the DNA phosphodiester backbone. Weakly relaxes negative supercoils and displays a distinct preference for binding single-stranded DNA.</text>
</comment>
<keyword evidence="6 12" id="KW-0863">Zinc-finger</keyword>
<dbReference type="Pfam" id="PF06839">
    <property type="entry name" value="Zn_ribbon_GRF"/>
    <property type="match status" value="2"/>
</dbReference>
<dbReference type="CTD" id="35236"/>
<dbReference type="Proteomes" id="UP000504629">
    <property type="component" value="Unplaced"/>
</dbReference>
<dbReference type="InterPro" id="IPR034144">
    <property type="entry name" value="TOPRIM_TopoIII"/>
</dbReference>
<dbReference type="PROSITE" id="PS50880">
    <property type="entry name" value="TOPRIM"/>
    <property type="match status" value="1"/>
</dbReference>
<dbReference type="GO" id="GO:0008270">
    <property type="term" value="F:zinc ion binding"/>
    <property type="evidence" value="ECO:0007669"/>
    <property type="project" value="UniProtKB-KW"/>
</dbReference>
<dbReference type="PROSITE" id="PS52039">
    <property type="entry name" value="TOPO_IA_2"/>
    <property type="match status" value="1"/>
</dbReference>
<dbReference type="FunFam" id="1.10.290.10:FF:000001">
    <property type="entry name" value="DNA topoisomerase"/>
    <property type="match status" value="1"/>
</dbReference>
<evidence type="ECO:0000259" key="16">
    <source>
        <dbReference type="PROSITE" id="PS51999"/>
    </source>
</evidence>
<dbReference type="SMART" id="SM00493">
    <property type="entry name" value="TOPRIM"/>
    <property type="match status" value="1"/>
</dbReference>
<dbReference type="GO" id="GO:0003677">
    <property type="term" value="F:DNA binding"/>
    <property type="evidence" value="ECO:0007669"/>
    <property type="project" value="UniProtKB-KW"/>
</dbReference>
<dbReference type="InterPro" id="IPR006171">
    <property type="entry name" value="TOPRIM_dom"/>
</dbReference>
<dbReference type="RefSeq" id="XP_028026985.1">
    <property type="nucleotide sequence ID" value="XM_028171184.1"/>
</dbReference>
<feature type="domain" description="GRF-type" evidence="16">
    <location>
        <begin position="835"/>
        <end position="878"/>
    </location>
</feature>
<dbReference type="PROSITE" id="PS00396">
    <property type="entry name" value="TOPO_IA_1"/>
    <property type="match status" value="1"/>
</dbReference>
<evidence type="ECO:0000256" key="13">
    <source>
        <dbReference type="RuleBase" id="RU362092"/>
    </source>
</evidence>
<evidence type="ECO:0000256" key="9">
    <source>
        <dbReference type="ARBA" id="ARBA00023125"/>
    </source>
</evidence>
<keyword evidence="18" id="KW-1185">Reference proteome</keyword>
<dbReference type="CDD" id="cd03362">
    <property type="entry name" value="TOPRIM_TopoIA_TopoIII"/>
    <property type="match status" value="1"/>
</dbReference>
<reference evidence="19" key="1">
    <citation type="submission" date="2025-08" db="UniProtKB">
        <authorList>
            <consortium name="RefSeq"/>
        </authorList>
    </citation>
    <scope>IDENTIFICATION</scope>
    <source>
        <tissue evidence="19">Silk gland</tissue>
    </source>
</reference>
<feature type="region of interest" description="Disordered" evidence="14">
    <location>
        <begin position="397"/>
        <end position="423"/>
    </location>
</feature>
<dbReference type="GeneID" id="114240593"/>
<feature type="compositionally biased region" description="Polar residues" evidence="14">
    <location>
        <begin position="883"/>
        <end position="902"/>
    </location>
</feature>
<dbReference type="InterPro" id="IPR003602">
    <property type="entry name" value="Topo_IA_DNA-bd_dom"/>
</dbReference>
<evidence type="ECO:0000256" key="5">
    <source>
        <dbReference type="ARBA" id="ARBA00022737"/>
    </source>
</evidence>
<dbReference type="Pfam" id="PF01396">
    <property type="entry name" value="Zn_ribbon_Top1"/>
    <property type="match status" value="1"/>
</dbReference>
<evidence type="ECO:0000256" key="14">
    <source>
        <dbReference type="SAM" id="MobiDB-lite"/>
    </source>
</evidence>
<dbReference type="Pfam" id="PF01751">
    <property type="entry name" value="Toprim"/>
    <property type="match status" value="1"/>
</dbReference>
<sequence>MLQCLEKLNSRLNRTLCFLVNKQIFVNKYSTMKYLNVAEKNDAAKNIALHLSKGTSTRREGLSKYNKIYQFKANVMGQDCEMVMTSVSGHLLALEFSGTYRTWQTCSPLSLFDAPVFKYCPENYQKIKMTLEREVRRCQGLIIWTDCDREGENIGFEIIDVCKAARTNLKIYRAKFSEITLVSVNRALQNLEEPNKNTSNAVDVRQELDLRIGAAFTRFQTLRLQKVFPSKLTDTIVSYGSCQFPTLGFVVERYRAIENFIVETFWKLKVNHTIENLSVEFAWERFRLFDEYACKIFHDICTENPLARVLEVKTKPKSKWRPLPLETVELEKQASRKLKIHAKETMQLAEKLYTQGFISYPRTETNEFPKEMNLAQLVGQQTADPNWGTFAQKILDNGGPTPRQGKKSDKAHPPIHPTKYTNNLSGNEKRLYEFIVRSFLACCSKDAQGQETIVNIDIGREKFSANGLVITEINYLEVYIYEKWSSKEIHVYQEGQIFSPTSIDIVSGTTSPPSLLTEADLISLMEKHGIGTDATHAEHIEKIKSRSYVALADEKYFVPGVLGMGLVEGYDAMGLEMSKPHLRAQLESDLKEIIEGRKQPEAVLSEQIAKYKEVYIKASAEAEKIDRALAERLNEQPAAPPASADTLPVDMPAALKCPKCGSDMIIRQKKNNPTEYYIGCMSFPNCKNAVWLPNIVKSLQVLPDTCTECGPDYKMMKFEWRNNSISHIYAPPYTGCIGGCDRTFLEYLNININSVIKTSGSSAQVTSSNTSSRTDISVPIQNHIIPSNLLRNPIETGSNRVRDMPAQRNNAMNMTNIRMNSASNAANLDDNHVVCRCSKPAILLTSKKQNQNFGQKFYKCPVGKENGGCDFFLWAPESVNNAQSAFETPPSSSEQTTFNTTGVVRRDANRNRNTGSGNTDDVKCDCRLPCKKLTVHKEGPNKGRQFYGCAKDFSSKCNFFKWADESGSRPGPVRRAPVSSRGGGRASRRGAVRHCGFCGSTEHDFRTCSIRRPSTD</sequence>
<feature type="region of interest" description="Disordered" evidence="14">
    <location>
        <begin position="883"/>
        <end position="920"/>
    </location>
</feature>
<dbReference type="InterPro" id="IPR013826">
    <property type="entry name" value="Topo_IA_cen_sub3"/>
</dbReference>
<dbReference type="PANTHER" id="PTHR11390">
    <property type="entry name" value="PROKARYOTIC DNA TOPOISOMERASE"/>
    <property type="match status" value="1"/>
</dbReference>
<comment type="similarity">
    <text evidence="2 13">Belongs to the type IA topoisomerase family.</text>
</comment>
<dbReference type="Gene3D" id="1.10.290.10">
    <property type="entry name" value="Topoisomerase I, domain 4"/>
    <property type="match status" value="1"/>
</dbReference>
<dbReference type="GO" id="GO:0006265">
    <property type="term" value="P:DNA topological change"/>
    <property type="evidence" value="ECO:0007669"/>
    <property type="project" value="InterPro"/>
</dbReference>
<dbReference type="OrthoDB" id="430051at2759"/>
<evidence type="ECO:0000256" key="7">
    <source>
        <dbReference type="ARBA" id="ARBA00022833"/>
    </source>
</evidence>
<keyword evidence="10 13" id="KW-0413">Isomerase</keyword>
<dbReference type="Gene3D" id="1.10.460.10">
    <property type="entry name" value="Topoisomerase I, domain 2"/>
    <property type="match status" value="1"/>
</dbReference>
<protein>
    <recommendedName>
        <fullName evidence="3 13">DNA topoisomerase</fullName>
        <ecNumber evidence="3 13">5.6.2.1</ecNumber>
    </recommendedName>
</protein>
<dbReference type="InterPro" id="IPR010666">
    <property type="entry name" value="Znf_GRF"/>
</dbReference>
<evidence type="ECO:0000313" key="18">
    <source>
        <dbReference type="Proteomes" id="UP000504629"/>
    </source>
</evidence>
<dbReference type="InterPro" id="IPR013498">
    <property type="entry name" value="Topo_IA_Znf"/>
</dbReference>
<dbReference type="SUPFAM" id="SSF56712">
    <property type="entry name" value="Prokaryotic type I DNA topoisomerase"/>
    <property type="match status" value="1"/>
</dbReference>
<dbReference type="InterPro" id="IPR023405">
    <property type="entry name" value="Topo_IA_core_domain"/>
</dbReference>
<dbReference type="PROSITE" id="PS51999">
    <property type="entry name" value="ZF_GRF"/>
    <property type="match status" value="2"/>
</dbReference>
<dbReference type="InterPro" id="IPR013824">
    <property type="entry name" value="Topo_IA_cen_sub1"/>
</dbReference>
<organism evidence="18 19">
    <name type="scientific">Bombyx mandarina</name>
    <name type="common">Wild silk moth</name>
    <name type="synonym">Wild silkworm</name>
    <dbReference type="NCBI Taxonomy" id="7092"/>
    <lineage>
        <taxon>Eukaryota</taxon>
        <taxon>Metazoa</taxon>
        <taxon>Ecdysozoa</taxon>
        <taxon>Arthropoda</taxon>
        <taxon>Hexapoda</taxon>
        <taxon>Insecta</taxon>
        <taxon>Pterygota</taxon>
        <taxon>Neoptera</taxon>
        <taxon>Endopterygota</taxon>
        <taxon>Lepidoptera</taxon>
        <taxon>Glossata</taxon>
        <taxon>Ditrysia</taxon>
        <taxon>Bombycoidea</taxon>
        <taxon>Bombycidae</taxon>
        <taxon>Bombycinae</taxon>
        <taxon>Bombyx</taxon>
    </lineage>
</organism>
<dbReference type="KEGG" id="bman:114240593"/>
<dbReference type="EC" id="5.6.2.1" evidence="3 13"/>
<comment type="function">
    <text evidence="13">Introduces a single-strand break via transesterification at a target site in duplex DNA. Releases the supercoiling and torsional tension of DNA introduced during the DNA replication and transcription by transiently cleaving and rejoining one strand of the DNA duplex. The scissile phosphodiester is attacked by the catalytic tyrosine of the enzyme, resulting in the formation of a DNA-(5'-phosphotyrosyl)-enzyme intermediate and the expulsion of a 3'-OH DNA strand.</text>
</comment>
<feature type="domain" description="Toprim" evidence="15">
    <location>
        <begin position="33"/>
        <end position="177"/>
    </location>
</feature>
<dbReference type="PRINTS" id="PR00417">
    <property type="entry name" value="PRTPISMRASEI"/>
</dbReference>
<dbReference type="Pfam" id="PF01131">
    <property type="entry name" value="Topoisom_bac"/>
    <property type="match status" value="1"/>
</dbReference>
<dbReference type="FunFam" id="1.10.460.10:FF:000003">
    <property type="entry name" value="DNA topoisomerase"/>
    <property type="match status" value="1"/>
</dbReference>
<dbReference type="GO" id="GO:0003917">
    <property type="term" value="F:DNA topoisomerase type I (single strand cut, ATP-independent) activity"/>
    <property type="evidence" value="ECO:0007669"/>
    <property type="project" value="UniProtKB-EC"/>
</dbReference>
<dbReference type="GO" id="GO:0031422">
    <property type="term" value="C:RecQ family helicase-topoisomerase III complex"/>
    <property type="evidence" value="ECO:0007669"/>
    <property type="project" value="TreeGrafter"/>
</dbReference>
<dbReference type="InterPro" id="IPR003601">
    <property type="entry name" value="Topo_IA_2"/>
</dbReference>
<name>A0A6J2JBW2_BOMMA</name>
<dbReference type="PANTHER" id="PTHR11390:SF21">
    <property type="entry name" value="DNA TOPOISOMERASE 3-ALPHA"/>
    <property type="match status" value="1"/>
</dbReference>
<dbReference type="Gene3D" id="3.40.50.140">
    <property type="match status" value="1"/>
</dbReference>
<dbReference type="Gene3D" id="2.70.20.10">
    <property type="entry name" value="Topoisomerase I, domain 3"/>
    <property type="match status" value="1"/>
</dbReference>